<evidence type="ECO:0008006" key="5">
    <source>
        <dbReference type="Google" id="ProtNLM"/>
    </source>
</evidence>
<feature type="compositionally biased region" description="Pro residues" evidence="1">
    <location>
        <begin position="203"/>
        <end position="222"/>
    </location>
</feature>
<dbReference type="EMBL" id="OX458932">
    <property type="protein sequence ID" value="CAI9085216.1"/>
    <property type="molecule type" value="Genomic_DNA"/>
</dbReference>
<keyword evidence="2" id="KW-1133">Transmembrane helix</keyword>
<evidence type="ECO:0000313" key="4">
    <source>
        <dbReference type="Proteomes" id="UP001161497"/>
    </source>
</evidence>
<dbReference type="Proteomes" id="UP001161497">
    <property type="component" value="Chromosome"/>
</dbReference>
<accession>A0ABN8XFS0</accession>
<reference evidence="3" key="1">
    <citation type="submission" date="2023-03" db="EMBL/GenBank/DDBJ databases">
        <authorList>
            <person name="Cremers G."/>
            <person name="Picone N."/>
        </authorList>
    </citation>
    <scope>NUCLEOTIDE SEQUENCE</scope>
    <source>
        <strain evidence="3">Sample_alias</strain>
    </source>
</reference>
<keyword evidence="4" id="KW-1185">Reference proteome</keyword>
<evidence type="ECO:0000256" key="1">
    <source>
        <dbReference type="SAM" id="MobiDB-lite"/>
    </source>
</evidence>
<feature type="region of interest" description="Disordered" evidence="1">
    <location>
        <begin position="192"/>
        <end position="245"/>
    </location>
</feature>
<dbReference type="SUPFAM" id="SSF48452">
    <property type="entry name" value="TPR-like"/>
    <property type="match status" value="1"/>
</dbReference>
<organism evidence="3 4">
    <name type="scientific">Candidatus Methylacidiphilum fumarolicum</name>
    <dbReference type="NCBI Taxonomy" id="591154"/>
    <lineage>
        <taxon>Bacteria</taxon>
        <taxon>Pseudomonadati</taxon>
        <taxon>Verrucomicrobiota</taxon>
        <taxon>Methylacidiphilae</taxon>
        <taxon>Methylacidiphilales</taxon>
        <taxon>Methylacidiphilaceae</taxon>
        <taxon>Methylacidiphilum (ex Ratnadevi et al. 2023)</taxon>
    </lineage>
</organism>
<feature type="transmembrane region" description="Helical" evidence="2">
    <location>
        <begin position="6"/>
        <end position="23"/>
    </location>
</feature>
<dbReference type="Gene3D" id="1.25.40.10">
    <property type="entry name" value="Tetratricopeptide repeat domain"/>
    <property type="match status" value="1"/>
</dbReference>
<dbReference type="RefSeq" id="WP_009060643.1">
    <property type="nucleotide sequence ID" value="NZ_OX458932.1"/>
</dbReference>
<name>A0ABN8XFS0_9BACT</name>
<sequence length="245" mass="27621">MYLKKIYPFWIYLFLSTFLFALPQKPSSNPLLKRLIVIIVPGMIDRVQAHLRSGDISAAEKSALTDLKLVQSRLRKAAFSGIGLIPVLNNLAVIRVHQNRLEESSQLLSRTIKDGQREIDRLELQSGYNPWSWYILPGGSKGSEQIKYLLSLCLFNLATVYRLQGNTEDAGPLEAKALKWNPKLSSLMQLQSTAPTTPKPKHPSSPPPQRRPSPPRPTPPDWYPKERSKIQIGGVDTFQDKQIKG</sequence>
<proteinExistence type="predicted"/>
<dbReference type="InterPro" id="IPR011990">
    <property type="entry name" value="TPR-like_helical_dom_sf"/>
</dbReference>
<keyword evidence="2" id="KW-0812">Transmembrane</keyword>
<evidence type="ECO:0000256" key="2">
    <source>
        <dbReference type="SAM" id="Phobius"/>
    </source>
</evidence>
<gene>
    <name evidence="3" type="ORF">MFUM_0838</name>
</gene>
<evidence type="ECO:0000313" key="3">
    <source>
        <dbReference type="EMBL" id="CAI9085216.1"/>
    </source>
</evidence>
<keyword evidence="2" id="KW-0472">Membrane</keyword>
<protein>
    <recommendedName>
        <fullName evidence="5">Tetratricopeptide repeat protein</fullName>
    </recommendedName>
</protein>